<dbReference type="AlphaFoldDB" id="A0AB39ENS9"/>
<protein>
    <submittedName>
        <fullName evidence="2">HNH endonuclease</fullName>
    </submittedName>
</protein>
<keyword evidence="2" id="KW-0255">Endonuclease</keyword>
<reference evidence="2" key="1">
    <citation type="submission" date="2024-05" db="EMBL/GenBank/DDBJ databases">
        <authorList>
            <person name="Luo Y.-C."/>
            <person name="Nicholds J."/>
            <person name="Mortimer T."/>
            <person name="Maboni G."/>
        </authorList>
    </citation>
    <scope>NUCLEOTIDE SEQUENCE</scope>
    <source>
        <strain evidence="2">144863</strain>
    </source>
</reference>
<keyword evidence="2" id="KW-0378">Hydrolase</keyword>
<evidence type="ECO:0000256" key="1">
    <source>
        <dbReference type="SAM" id="MobiDB-lite"/>
    </source>
</evidence>
<evidence type="ECO:0000313" key="2">
    <source>
        <dbReference type="EMBL" id="XDJ68749.1"/>
    </source>
</evidence>
<organism evidence="2">
    <name type="scientific">Castellaniella ginsengisoli</name>
    <dbReference type="NCBI Taxonomy" id="546114"/>
    <lineage>
        <taxon>Bacteria</taxon>
        <taxon>Pseudomonadati</taxon>
        <taxon>Pseudomonadota</taxon>
        <taxon>Betaproteobacteria</taxon>
        <taxon>Burkholderiales</taxon>
        <taxon>Alcaligenaceae</taxon>
        <taxon>Castellaniella</taxon>
    </lineage>
</organism>
<proteinExistence type="predicted"/>
<accession>A0AB39ENS9</accession>
<gene>
    <name evidence="2" type="ORF">ABRY94_11800</name>
</gene>
<keyword evidence="2" id="KW-0540">Nuclease</keyword>
<feature type="region of interest" description="Disordered" evidence="1">
    <location>
        <begin position="1"/>
        <end position="32"/>
    </location>
</feature>
<name>A0AB39ENS9_9BURK</name>
<dbReference type="EMBL" id="CP158262">
    <property type="protein sequence ID" value="XDJ68749.1"/>
    <property type="molecule type" value="Genomic_DNA"/>
</dbReference>
<dbReference type="GO" id="GO:0004519">
    <property type="term" value="F:endonuclease activity"/>
    <property type="evidence" value="ECO:0007669"/>
    <property type="project" value="UniProtKB-KW"/>
</dbReference>
<sequence length="144" mass="16469">MARLQQMPSRLGKLPAKRQAAPSNTESWRNDKRTAAQRGYGYKWQQARAGYLAKHPHCVMCLAEIGMTDLQPAEVVVECARRGLPEPLATVVDHSVPHRGDMRIFWDRSLWQSLCKTHHDSDKQRIERGSQRQLIGLDGWPVED</sequence>